<keyword evidence="2" id="KW-1185">Reference proteome</keyword>
<reference evidence="1 2" key="1">
    <citation type="submission" date="2015-07" db="EMBL/GenBank/DDBJ databases">
        <authorList>
            <person name="Noorani M."/>
        </authorList>
    </citation>
    <scope>NUCLEOTIDE SEQUENCE [LARGE SCALE GENOMIC DNA]</scope>
    <source>
        <strain evidence="1">BBA 69670</strain>
    </source>
</reference>
<gene>
    <name evidence="1" type="ORF">RSOLAG22IIIB_09960</name>
</gene>
<dbReference type="EMBL" id="CYGV01001274">
    <property type="protein sequence ID" value="CUA71947.1"/>
    <property type="molecule type" value="Genomic_DNA"/>
</dbReference>
<accession>A0A0K6G137</accession>
<proteinExistence type="predicted"/>
<organism evidence="1 2">
    <name type="scientific">Rhizoctonia solani</name>
    <dbReference type="NCBI Taxonomy" id="456999"/>
    <lineage>
        <taxon>Eukaryota</taxon>
        <taxon>Fungi</taxon>
        <taxon>Dikarya</taxon>
        <taxon>Basidiomycota</taxon>
        <taxon>Agaricomycotina</taxon>
        <taxon>Agaricomycetes</taxon>
        <taxon>Cantharellales</taxon>
        <taxon>Ceratobasidiaceae</taxon>
        <taxon>Rhizoctonia</taxon>
    </lineage>
</organism>
<dbReference type="AlphaFoldDB" id="A0A0K6G137"/>
<evidence type="ECO:0000313" key="1">
    <source>
        <dbReference type="EMBL" id="CUA71947.1"/>
    </source>
</evidence>
<name>A0A0K6G137_9AGAM</name>
<dbReference type="Proteomes" id="UP000044841">
    <property type="component" value="Unassembled WGS sequence"/>
</dbReference>
<protein>
    <submittedName>
        <fullName evidence="1">Uncharacterized protein</fullName>
    </submittedName>
</protein>
<evidence type="ECO:0000313" key="2">
    <source>
        <dbReference type="Proteomes" id="UP000044841"/>
    </source>
</evidence>
<sequence length="138" mass="15941">MLSMALSDFYRRPSETFTVQYHTVQKQSMRITIRYQLNQHSQFQIEGKRLAKAITRSPSLESVPIGYCLAVWDVNGHLFILAEKIVSGQWSLRISHKDIITLDVIEIELMILHWSTNATRLCEDPLFQSPWATSSIAF</sequence>